<dbReference type="OrthoDB" id="1110367at2"/>
<gene>
    <name evidence="2" type="ORF">EDB95_5280</name>
</gene>
<dbReference type="AlphaFoldDB" id="A0A4R8DI59"/>
<reference evidence="2 3" key="1">
    <citation type="submission" date="2019-03" db="EMBL/GenBank/DDBJ databases">
        <title>Genomic Encyclopedia of Type Strains, Phase IV (KMG-IV): sequencing the most valuable type-strain genomes for metagenomic binning, comparative biology and taxonomic classification.</title>
        <authorList>
            <person name="Goeker M."/>
        </authorList>
    </citation>
    <scope>NUCLEOTIDE SEQUENCE [LARGE SCALE GENOMIC DNA]</scope>
    <source>
        <strain evidence="2 3">DSM 100059</strain>
    </source>
</reference>
<protein>
    <submittedName>
        <fullName evidence="2">PKD domain-containing protein</fullName>
    </submittedName>
</protein>
<dbReference type="Pfam" id="PF25233">
    <property type="entry name" value="DUF7849"/>
    <property type="match status" value="1"/>
</dbReference>
<dbReference type="CDD" id="cd00146">
    <property type="entry name" value="PKD"/>
    <property type="match status" value="1"/>
</dbReference>
<dbReference type="EMBL" id="SODV01000002">
    <property type="protein sequence ID" value="TDW97431.1"/>
    <property type="molecule type" value="Genomic_DNA"/>
</dbReference>
<organism evidence="2 3">
    <name type="scientific">Dinghuibacter silviterrae</name>
    <dbReference type="NCBI Taxonomy" id="1539049"/>
    <lineage>
        <taxon>Bacteria</taxon>
        <taxon>Pseudomonadati</taxon>
        <taxon>Bacteroidota</taxon>
        <taxon>Chitinophagia</taxon>
        <taxon>Chitinophagales</taxon>
        <taxon>Chitinophagaceae</taxon>
        <taxon>Dinghuibacter</taxon>
    </lineage>
</organism>
<dbReference type="InterPro" id="IPR055353">
    <property type="entry name" value="DUF7619"/>
</dbReference>
<dbReference type="InterPro" id="IPR013783">
    <property type="entry name" value="Ig-like_fold"/>
</dbReference>
<name>A0A4R8DI59_9BACT</name>
<dbReference type="RefSeq" id="WP_133999653.1">
    <property type="nucleotide sequence ID" value="NZ_SODV01000002.1"/>
</dbReference>
<dbReference type="PROSITE" id="PS50093">
    <property type="entry name" value="PKD"/>
    <property type="match status" value="1"/>
</dbReference>
<feature type="domain" description="PKD" evidence="1">
    <location>
        <begin position="50"/>
        <end position="93"/>
    </location>
</feature>
<evidence type="ECO:0000259" key="1">
    <source>
        <dbReference type="PROSITE" id="PS50093"/>
    </source>
</evidence>
<dbReference type="Pfam" id="PF24595">
    <property type="entry name" value="DUF7619"/>
    <property type="match status" value="1"/>
</dbReference>
<sequence>MQKTIWVIVFLLAGAKMGLSQDTLPAQVRVMEQGDSIRLSAGLRPLRQMAGAPAAFYTYFWELGDGRFSFDKEPVYAYRDTGTYRVRLYATNNYDDGKAPPTRPRPVKVRKTPAGRNAWASHFFHGSGEIELKVNRYPRPGENFVTVVGYRNQGADSLSGSIVLFYNERMMDREGFALADERCYNAEQRSSLSDLAIALPPTWNGQGGVVAAFTGDFSTRSATLSMLRSLQNLYTRHTVLHFSGMAPGEEKFIFLEMNTLPGMLQDTNATVSFSAMLVPDNTAAPPGRYQLDMPVVSSHDPNRFMVKSRRINYRFFRQKKPVVYRVQFENTGTGPARDVSVGIRLPKQLDPNSLVLTAVSPPCPLCDSAGSGQSCVDTVHRGDSVFFRLHHIYLPGIQQRIADPDSSTGFIEYAARFRKKPPKIPFGTQASISFDGHPPVTTNRATARFIKGLSPGIMAGYSVLPSPGGGYSATGPLQFGYVLAPYAPVRPYFQVEAFVGLLQQNVLTGPVVQDNRDTLIGGLPFLITGHRIKTTTHYNSFEVTPLHYRYNIGKYVGVGLGAMVQVDISEQTTVEQTNYFTAQGIATTSVSRTTSAVKYLGDWNAAPFADVQFGLVKGGPFIGARYIRLLKGNLTDRFFFYLGVKL</sequence>
<proteinExistence type="predicted"/>
<dbReference type="InterPro" id="IPR057171">
    <property type="entry name" value="DUF7849"/>
</dbReference>
<dbReference type="Pfam" id="PF18911">
    <property type="entry name" value="PKD_4"/>
    <property type="match status" value="1"/>
</dbReference>
<comment type="caution">
    <text evidence="2">The sequence shown here is derived from an EMBL/GenBank/DDBJ whole genome shotgun (WGS) entry which is preliminary data.</text>
</comment>
<dbReference type="SUPFAM" id="SSF49299">
    <property type="entry name" value="PKD domain"/>
    <property type="match status" value="1"/>
</dbReference>
<evidence type="ECO:0000313" key="2">
    <source>
        <dbReference type="EMBL" id="TDW97431.1"/>
    </source>
</evidence>
<dbReference type="Proteomes" id="UP000294498">
    <property type="component" value="Unassembled WGS sequence"/>
</dbReference>
<keyword evidence="3" id="KW-1185">Reference proteome</keyword>
<dbReference type="Gene3D" id="2.60.40.10">
    <property type="entry name" value="Immunoglobulins"/>
    <property type="match status" value="1"/>
</dbReference>
<dbReference type="InterPro" id="IPR035986">
    <property type="entry name" value="PKD_dom_sf"/>
</dbReference>
<dbReference type="InterPro" id="IPR000601">
    <property type="entry name" value="PKD_dom"/>
</dbReference>
<accession>A0A4R8DI59</accession>
<evidence type="ECO:0000313" key="3">
    <source>
        <dbReference type="Proteomes" id="UP000294498"/>
    </source>
</evidence>